<dbReference type="InterPro" id="IPR006132">
    <property type="entry name" value="Asp/Orn_carbamoyltranf_P-bd"/>
</dbReference>
<dbReference type="InterPro" id="IPR002082">
    <property type="entry name" value="Asp_carbamoyltransf"/>
</dbReference>
<dbReference type="PROSITE" id="PS00097">
    <property type="entry name" value="CARBAMOYLTRANSFERASE"/>
    <property type="match status" value="1"/>
</dbReference>
<evidence type="ECO:0000256" key="2">
    <source>
        <dbReference type="ARBA" id="ARBA00008896"/>
    </source>
</evidence>
<dbReference type="GO" id="GO:0006207">
    <property type="term" value="P:'de novo' pyrimidine nucleobase biosynthetic process"/>
    <property type="evidence" value="ECO:0007669"/>
    <property type="project" value="InterPro"/>
</dbReference>
<feature type="binding site" evidence="7">
    <location>
        <position position="228"/>
    </location>
    <ligand>
        <name>L-aspartate</name>
        <dbReference type="ChEBI" id="CHEBI:29991"/>
    </ligand>
</feature>
<dbReference type="GO" id="GO:0004070">
    <property type="term" value="F:aspartate carbamoyltransferase activity"/>
    <property type="evidence" value="ECO:0007669"/>
    <property type="project" value="UniProtKB-UniRule"/>
</dbReference>
<dbReference type="NCBIfam" id="NF002032">
    <property type="entry name" value="PRK00856.1"/>
    <property type="match status" value="1"/>
</dbReference>
<dbReference type="NCBIfam" id="TIGR00670">
    <property type="entry name" value="asp_carb_tr"/>
    <property type="match status" value="1"/>
</dbReference>
<dbReference type="AlphaFoldDB" id="W6S4Q2"/>
<dbReference type="Gene3D" id="3.40.50.1370">
    <property type="entry name" value="Aspartate/ornithine carbamoyltransferase"/>
    <property type="match status" value="2"/>
</dbReference>
<dbReference type="Pfam" id="PF02748">
    <property type="entry name" value="PyrI_C"/>
    <property type="match status" value="1"/>
</dbReference>
<evidence type="ECO:0000256" key="5">
    <source>
        <dbReference type="ARBA" id="ARBA00043884"/>
    </source>
</evidence>
<evidence type="ECO:0000259" key="8">
    <source>
        <dbReference type="Pfam" id="PF00185"/>
    </source>
</evidence>
<dbReference type="GO" id="GO:0016597">
    <property type="term" value="F:amino acid binding"/>
    <property type="evidence" value="ECO:0007669"/>
    <property type="project" value="InterPro"/>
</dbReference>
<dbReference type="Proteomes" id="UP000019426">
    <property type="component" value="Chromosome M2/40_rep1"/>
</dbReference>
<feature type="domain" description="Aspartate/ornithine carbamoyltransferase carbamoyl-P binding" evidence="9">
    <location>
        <begin position="5"/>
        <end position="144"/>
    </location>
</feature>
<dbReference type="GO" id="GO:0006520">
    <property type="term" value="P:amino acid metabolic process"/>
    <property type="evidence" value="ECO:0007669"/>
    <property type="project" value="InterPro"/>
</dbReference>
<evidence type="ECO:0000256" key="1">
    <source>
        <dbReference type="ARBA" id="ARBA00004852"/>
    </source>
</evidence>
<comment type="subunit">
    <text evidence="7">Heterododecamer (2C3:3R2) of six catalytic PyrB chains organized as two trimers (C3), and six regulatory PyrI chains organized as three dimers (R2).</text>
</comment>
<dbReference type="PATRIC" id="fig|1216932.3.peg.2170"/>
<dbReference type="STRING" id="1216932.CM240_2170"/>
<dbReference type="Gene3D" id="2.30.30.20">
    <property type="entry name" value="Aspartate carbamoyltransferase regulatory subunit, C-terminal domain"/>
    <property type="match status" value="1"/>
</dbReference>
<reference evidence="11 12" key="1">
    <citation type="submission" date="2013-11" db="EMBL/GenBank/DDBJ databases">
        <title>Complete genome sequence of Clostridum sp. M2/40.</title>
        <authorList>
            <person name="Wibberg D."/>
            <person name="Puehler A."/>
            <person name="Schlueter A."/>
        </authorList>
    </citation>
    <scope>NUCLEOTIDE SEQUENCE [LARGE SCALE GENOMIC DNA]</scope>
    <source>
        <strain evidence="12">M2/40</strain>
    </source>
</reference>
<protein>
    <recommendedName>
        <fullName evidence="7">Aspartate carbamoyltransferase</fullName>
        <ecNumber evidence="7">2.1.3.2</ecNumber>
    </recommendedName>
    <alternativeName>
        <fullName evidence="7">Aspartate transcarbamylase</fullName>
        <shortName evidence="7">ATCase</shortName>
    </alternativeName>
</protein>
<evidence type="ECO:0000256" key="6">
    <source>
        <dbReference type="ARBA" id="ARBA00048859"/>
    </source>
</evidence>
<comment type="pathway">
    <text evidence="1 7">Pyrimidine metabolism; UMP biosynthesis via de novo pathway; (S)-dihydroorotate from bicarbonate: step 2/3.</text>
</comment>
<evidence type="ECO:0000259" key="9">
    <source>
        <dbReference type="Pfam" id="PF02729"/>
    </source>
</evidence>
<evidence type="ECO:0000259" key="10">
    <source>
        <dbReference type="Pfam" id="PF02748"/>
    </source>
</evidence>
<keyword evidence="4 7" id="KW-0665">Pyrimidine biosynthesis</keyword>
<dbReference type="UniPathway" id="UPA00070">
    <property type="reaction ID" value="UER00116"/>
</dbReference>
<dbReference type="InterPro" id="IPR006131">
    <property type="entry name" value="Asp_carbamoyltransf_Asp/Orn-bd"/>
</dbReference>
<feature type="domain" description="Aspartate/ornithine carbamoyltransferase Asp/Orn-binding" evidence="8">
    <location>
        <begin position="152"/>
        <end position="302"/>
    </location>
</feature>
<evidence type="ECO:0000256" key="4">
    <source>
        <dbReference type="ARBA" id="ARBA00022975"/>
    </source>
</evidence>
<dbReference type="PRINTS" id="PR00100">
    <property type="entry name" value="AOTCASE"/>
</dbReference>
<comment type="catalytic activity">
    <reaction evidence="6 7">
        <text>carbamoyl phosphate + L-aspartate = N-carbamoyl-L-aspartate + phosphate + H(+)</text>
        <dbReference type="Rhea" id="RHEA:20013"/>
        <dbReference type="ChEBI" id="CHEBI:15378"/>
        <dbReference type="ChEBI" id="CHEBI:29991"/>
        <dbReference type="ChEBI" id="CHEBI:32814"/>
        <dbReference type="ChEBI" id="CHEBI:43474"/>
        <dbReference type="ChEBI" id="CHEBI:58228"/>
        <dbReference type="EC" id="2.1.3.2"/>
    </reaction>
</comment>
<proteinExistence type="inferred from homology"/>
<dbReference type="Pfam" id="PF02729">
    <property type="entry name" value="OTCace_N"/>
    <property type="match status" value="1"/>
</dbReference>
<dbReference type="FunFam" id="3.40.50.1370:FF:000002">
    <property type="entry name" value="Aspartate carbamoyltransferase 2"/>
    <property type="match status" value="1"/>
</dbReference>
<feature type="binding site" evidence="7">
    <location>
        <position position="83"/>
    </location>
    <ligand>
        <name>L-aspartate</name>
        <dbReference type="ChEBI" id="CHEBI:29991"/>
    </ligand>
</feature>
<dbReference type="GO" id="GO:0044205">
    <property type="term" value="P:'de novo' UMP biosynthetic process"/>
    <property type="evidence" value="ECO:0007669"/>
    <property type="project" value="UniProtKB-UniRule"/>
</dbReference>
<dbReference type="PRINTS" id="PR00101">
    <property type="entry name" value="ATCASE"/>
</dbReference>
<feature type="domain" description="Aspartate carbamoyltransferase regulatory subunit C-terminal" evidence="10">
    <location>
        <begin position="326"/>
        <end position="364"/>
    </location>
</feature>
<dbReference type="HAMAP" id="MF_00001">
    <property type="entry name" value="Asp_carb_tr"/>
    <property type="match status" value="1"/>
</dbReference>
<dbReference type="SUPFAM" id="SSF57825">
    <property type="entry name" value="Aspartate carbamoyltransferase, Regulatory-chain, C-terminal domain"/>
    <property type="match status" value="1"/>
</dbReference>
<organism evidence="11 12">
    <name type="scientific">Clostridium bornimense</name>
    <dbReference type="NCBI Taxonomy" id="1216932"/>
    <lineage>
        <taxon>Bacteria</taxon>
        <taxon>Bacillati</taxon>
        <taxon>Bacillota</taxon>
        <taxon>Clostridia</taxon>
        <taxon>Eubacteriales</taxon>
        <taxon>Clostridiaceae</taxon>
        <taxon>Clostridium</taxon>
    </lineage>
</organism>
<evidence type="ECO:0000313" key="12">
    <source>
        <dbReference type="Proteomes" id="UP000019426"/>
    </source>
</evidence>
<feature type="binding site" evidence="7">
    <location>
        <position position="165"/>
    </location>
    <ligand>
        <name>L-aspartate</name>
        <dbReference type="ChEBI" id="CHEBI:29991"/>
    </ligand>
</feature>
<dbReference type="PANTHER" id="PTHR45753">
    <property type="entry name" value="ORNITHINE CARBAMOYLTRANSFERASE, MITOCHONDRIAL"/>
    <property type="match status" value="1"/>
</dbReference>
<dbReference type="EMBL" id="HG917868">
    <property type="protein sequence ID" value="CDM69327.1"/>
    <property type="molecule type" value="Genomic_DNA"/>
</dbReference>
<dbReference type="Pfam" id="PF00185">
    <property type="entry name" value="OTCace"/>
    <property type="match status" value="1"/>
</dbReference>
<comment type="similarity">
    <text evidence="2 7">Belongs to the aspartate/ornithine carbamoyltransferase superfamily. ATCase family.</text>
</comment>
<evidence type="ECO:0000256" key="3">
    <source>
        <dbReference type="ARBA" id="ARBA00022679"/>
    </source>
</evidence>
<dbReference type="InterPro" id="IPR020542">
    <property type="entry name" value="Asp_carbamoyltrfase_reg_C"/>
</dbReference>
<dbReference type="KEGG" id="clt:CM240_2170"/>
<dbReference type="InterPro" id="IPR036792">
    <property type="entry name" value="Asp_carbatrfase_reg_C_sf"/>
</dbReference>
<feature type="binding site" evidence="7">
    <location>
        <position position="55"/>
    </location>
    <ligand>
        <name>carbamoyl phosphate</name>
        <dbReference type="ChEBI" id="CHEBI:58228"/>
    </ligand>
</feature>
<dbReference type="InterPro" id="IPR036901">
    <property type="entry name" value="Asp/Orn_carbamoylTrfase_sf"/>
</dbReference>
<dbReference type="eggNOG" id="COG0540">
    <property type="taxonomic scope" value="Bacteria"/>
</dbReference>
<dbReference type="HOGENOM" id="CLU_043846_1_2_9"/>
<dbReference type="InterPro" id="IPR006130">
    <property type="entry name" value="Asp/Orn_carbamoylTrfase"/>
</dbReference>
<feature type="binding site" evidence="7">
    <location>
        <position position="268"/>
    </location>
    <ligand>
        <name>carbamoyl phosphate</name>
        <dbReference type="ChEBI" id="CHEBI:58228"/>
    </ligand>
</feature>
<feature type="binding site" evidence="7">
    <location>
        <position position="54"/>
    </location>
    <ligand>
        <name>carbamoyl phosphate</name>
        <dbReference type="ChEBI" id="CHEBI:58228"/>
    </ligand>
</feature>
<name>W6S4Q2_9CLOT</name>
<feature type="binding site" evidence="7">
    <location>
        <position position="135"/>
    </location>
    <ligand>
        <name>carbamoyl phosphate</name>
        <dbReference type="ChEBI" id="CHEBI:58228"/>
    </ligand>
</feature>
<evidence type="ECO:0000313" key="11">
    <source>
        <dbReference type="EMBL" id="CDM69327.1"/>
    </source>
</evidence>
<comment type="function">
    <text evidence="5 7">Catalyzes the condensation of carbamoyl phosphate and aspartate to form carbamoyl aspartate and inorganic phosphate, the committed step in the de novo pyrimidine nucleotide biosynthesis pathway.</text>
</comment>
<keyword evidence="12" id="KW-1185">Reference proteome</keyword>
<feature type="binding site" evidence="7">
    <location>
        <position position="104"/>
    </location>
    <ligand>
        <name>carbamoyl phosphate</name>
        <dbReference type="ChEBI" id="CHEBI:58228"/>
    </ligand>
</feature>
<sequence>MLKGKDLIDPKDLSLEEYEEIFKLAEDMMENREKYSEIAKGKILATLFFEPSTRTRLSFESAMLRLGGGVLGFSEAASSSAAKGESLGDTIKVVSAYGDIIAMRHPKEGSAYLASKFSKYPVINAGDGGHQHPTQTLTDLLTIKRKLGRLTNLRIGICGDLKFGRTVHSLIKALARYEGNSFVMISPKELDIPMYIKEELDRIGNVEYIETTSLEEHIEDLDILYMTRIQRERFADKEEYERLKDSYILTVDKLENAKEDMIILHPLPRVNEIDYHVDEDKRAAYFDQAEYGIYARMALIALILGLVSDNGAKCEKSNKEVIVNKEVKCNNKNCITNAETQPFKRIYKIEGEEFYRCGYCDKAIL</sequence>
<feature type="binding site" evidence="7">
    <location>
        <position position="132"/>
    </location>
    <ligand>
        <name>carbamoyl phosphate</name>
        <dbReference type="ChEBI" id="CHEBI:58228"/>
    </ligand>
</feature>
<dbReference type="PANTHER" id="PTHR45753:SF6">
    <property type="entry name" value="ASPARTATE CARBAMOYLTRANSFERASE"/>
    <property type="match status" value="1"/>
</dbReference>
<evidence type="ECO:0000256" key="7">
    <source>
        <dbReference type="HAMAP-Rule" id="MF_00001"/>
    </source>
</evidence>
<feature type="binding site" evidence="7">
    <location>
        <position position="267"/>
    </location>
    <ligand>
        <name>carbamoyl phosphate</name>
        <dbReference type="ChEBI" id="CHEBI:58228"/>
    </ligand>
</feature>
<dbReference type="OrthoDB" id="9774690at2"/>
<gene>
    <name evidence="7 11" type="primary">pyrB</name>
    <name evidence="11" type="ORF">CM240_2170</name>
</gene>
<accession>W6S4Q2</accession>
<dbReference type="SUPFAM" id="SSF53671">
    <property type="entry name" value="Aspartate/ornithine carbamoyltransferase"/>
    <property type="match status" value="1"/>
</dbReference>
<keyword evidence="3 7" id="KW-0808">Transferase</keyword>
<dbReference type="EC" id="2.1.3.2" evidence="7"/>